<gene>
    <name evidence="6" type="ORF">CCUR1050_LOCUS33361</name>
</gene>
<name>A0A7S0NBV6_9CRYP</name>
<feature type="domain" description="Translation initiation factor IF2/IF5" evidence="5">
    <location>
        <begin position="82"/>
        <end position="193"/>
    </location>
</feature>
<dbReference type="GO" id="GO:0001731">
    <property type="term" value="P:formation of translation preinitiation complex"/>
    <property type="evidence" value="ECO:0007669"/>
    <property type="project" value="TreeGrafter"/>
</dbReference>
<dbReference type="GO" id="GO:0005850">
    <property type="term" value="C:eukaryotic translation initiation factor 2 complex"/>
    <property type="evidence" value="ECO:0007669"/>
    <property type="project" value="TreeGrafter"/>
</dbReference>
<evidence type="ECO:0000256" key="2">
    <source>
        <dbReference type="ARBA" id="ARBA00022540"/>
    </source>
</evidence>
<dbReference type="SUPFAM" id="SSF100966">
    <property type="entry name" value="Translation initiation factor 2 beta, aIF2beta, N-terminal domain"/>
    <property type="match status" value="1"/>
</dbReference>
<organism evidence="6">
    <name type="scientific">Cryptomonas curvata</name>
    <dbReference type="NCBI Taxonomy" id="233186"/>
    <lineage>
        <taxon>Eukaryota</taxon>
        <taxon>Cryptophyceae</taxon>
        <taxon>Cryptomonadales</taxon>
        <taxon>Cryptomonadaceae</taxon>
        <taxon>Cryptomonas</taxon>
    </lineage>
</organism>
<keyword evidence="3" id="KW-0648">Protein biosynthesis</keyword>
<dbReference type="InterPro" id="IPR016190">
    <property type="entry name" value="Transl_init_fac_IF2/IF5_Zn-bd"/>
</dbReference>
<protein>
    <recommendedName>
        <fullName evidence="5">Translation initiation factor IF2/IF5 domain-containing protein</fullName>
    </recommendedName>
</protein>
<dbReference type="Gene3D" id="3.30.30.170">
    <property type="match status" value="1"/>
</dbReference>
<accession>A0A7S0NBV6</accession>
<dbReference type="GO" id="GO:0003743">
    <property type="term" value="F:translation initiation factor activity"/>
    <property type="evidence" value="ECO:0007669"/>
    <property type="project" value="UniProtKB-KW"/>
</dbReference>
<keyword evidence="2" id="KW-0396">Initiation factor</keyword>
<evidence type="ECO:0000259" key="5">
    <source>
        <dbReference type="SMART" id="SM00653"/>
    </source>
</evidence>
<dbReference type="InterPro" id="IPR045196">
    <property type="entry name" value="IF2/IF5"/>
</dbReference>
<dbReference type="SUPFAM" id="SSF75689">
    <property type="entry name" value="Zinc-binding domain of translation initiation factor 2 beta"/>
    <property type="match status" value="1"/>
</dbReference>
<evidence type="ECO:0000256" key="1">
    <source>
        <dbReference type="ARBA" id="ARBA00010397"/>
    </source>
</evidence>
<evidence type="ECO:0000256" key="4">
    <source>
        <dbReference type="SAM" id="MobiDB-lite"/>
    </source>
</evidence>
<reference evidence="6" key="1">
    <citation type="submission" date="2021-01" db="EMBL/GenBank/DDBJ databases">
        <authorList>
            <person name="Corre E."/>
            <person name="Pelletier E."/>
            <person name="Niang G."/>
            <person name="Scheremetjew M."/>
            <person name="Finn R."/>
            <person name="Kale V."/>
            <person name="Holt S."/>
            <person name="Cochrane G."/>
            <person name="Meng A."/>
            <person name="Brown T."/>
            <person name="Cohen L."/>
        </authorList>
    </citation>
    <scope>NUCLEOTIDE SEQUENCE</scope>
    <source>
        <strain evidence="6">CCAP979/52</strain>
    </source>
</reference>
<evidence type="ECO:0000313" key="6">
    <source>
        <dbReference type="EMBL" id="CAD8664345.1"/>
    </source>
</evidence>
<dbReference type="PANTHER" id="PTHR23001">
    <property type="entry name" value="EUKARYOTIC TRANSLATION INITIATION FACTOR"/>
    <property type="match status" value="1"/>
</dbReference>
<dbReference type="InterPro" id="IPR016189">
    <property type="entry name" value="Transl_init_fac_IF2/IF5_N"/>
</dbReference>
<dbReference type="InterPro" id="IPR002735">
    <property type="entry name" value="Transl_init_fac_IF2/IF5_dom"/>
</dbReference>
<dbReference type="PANTHER" id="PTHR23001:SF3">
    <property type="entry name" value="EUKARYOTIC TRANSLATION INITIATION FACTOR 2 SUBUNIT 2"/>
    <property type="match status" value="1"/>
</dbReference>
<dbReference type="SMART" id="SM00653">
    <property type="entry name" value="eIF2B_5"/>
    <property type="match status" value="1"/>
</dbReference>
<evidence type="ECO:0000256" key="3">
    <source>
        <dbReference type="ARBA" id="ARBA00022917"/>
    </source>
</evidence>
<dbReference type="Pfam" id="PF01873">
    <property type="entry name" value="eIF-5_eIF-2B"/>
    <property type="match status" value="1"/>
</dbReference>
<comment type="similarity">
    <text evidence="1">Belongs to the eIF-2-beta/eIF-5 family.</text>
</comment>
<dbReference type="GO" id="GO:0031369">
    <property type="term" value="F:translation initiation factor binding"/>
    <property type="evidence" value="ECO:0007669"/>
    <property type="project" value="TreeGrafter"/>
</dbReference>
<dbReference type="EMBL" id="HBEZ01060733">
    <property type="protein sequence ID" value="CAD8664345.1"/>
    <property type="molecule type" value="Transcribed_RNA"/>
</dbReference>
<proteinExistence type="inferred from homology"/>
<sequence length="217" mass="24338">MADDDVEQVADEVDDLDLGLKKKKKKAKDTEEDGEGISSVRATTGSFAAPTDLGPNDIYPYAQILQRIYDALSEKNPELMGGKKFTMIPPQVAREGSKKTVFVNFKDVCKRMHRTMEHVMSYFNAELAVACSLDPEGRLTFKGRFTPKQIESVVKKYMLAYVQCQMCKSFDTNLVKDSTTRLTFIECNRCQARKSVSAVEKGFHATNRADRKAAKEG</sequence>
<dbReference type="AlphaFoldDB" id="A0A7S0NBV6"/>
<dbReference type="FunFam" id="3.30.30.170:FF:000001">
    <property type="entry name" value="Eukaryotic translation initiation factor 2 subunit"/>
    <property type="match status" value="1"/>
</dbReference>
<dbReference type="GO" id="GO:0003729">
    <property type="term" value="F:mRNA binding"/>
    <property type="evidence" value="ECO:0007669"/>
    <property type="project" value="TreeGrafter"/>
</dbReference>
<feature type="region of interest" description="Disordered" evidence="4">
    <location>
        <begin position="20"/>
        <end position="39"/>
    </location>
</feature>